<evidence type="ECO:0000313" key="5">
    <source>
        <dbReference type="EMBL" id="KAF8764284.1"/>
    </source>
</evidence>
<feature type="signal peptide" evidence="4">
    <location>
        <begin position="1"/>
        <end position="26"/>
    </location>
</feature>
<dbReference type="EMBL" id="JABXBU010002231">
    <property type="protein sequence ID" value="KAF8764284.1"/>
    <property type="molecule type" value="Genomic_DNA"/>
</dbReference>
<proteinExistence type="inferred from homology"/>
<sequence length="121" mass="13904">MFKAILITILLRTALQLLLISESTIARSMPWKFVALEHYNSQGLSNSVEGSRNEDAENMSDVETDFADFELDDLVKREEDDYGHMRFGRSNANMSADYDHVHMRFGRSNTNQDHVFKKIAS</sequence>
<protein>
    <submittedName>
        <fullName evidence="5">Uncharacterized protein</fullName>
    </submittedName>
</protein>
<keyword evidence="3" id="KW-0964">Secreted</keyword>
<comment type="similarity">
    <text evidence="2">Belongs to the gastrin/cholecystokinin family.</text>
</comment>
<dbReference type="AlphaFoldDB" id="A0A8T0E4W7"/>
<evidence type="ECO:0000256" key="4">
    <source>
        <dbReference type="SAM" id="SignalP"/>
    </source>
</evidence>
<organism evidence="5 6">
    <name type="scientific">Argiope bruennichi</name>
    <name type="common">Wasp spider</name>
    <name type="synonym">Aranea bruennichi</name>
    <dbReference type="NCBI Taxonomy" id="94029"/>
    <lineage>
        <taxon>Eukaryota</taxon>
        <taxon>Metazoa</taxon>
        <taxon>Ecdysozoa</taxon>
        <taxon>Arthropoda</taxon>
        <taxon>Chelicerata</taxon>
        <taxon>Arachnida</taxon>
        <taxon>Araneae</taxon>
        <taxon>Araneomorphae</taxon>
        <taxon>Entelegynae</taxon>
        <taxon>Araneoidea</taxon>
        <taxon>Araneidae</taxon>
        <taxon>Argiope</taxon>
    </lineage>
</organism>
<comment type="subcellular location">
    <subcellularLocation>
        <location evidence="1">Secreted</location>
    </subcellularLocation>
</comment>
<dbReference type="InterPro" id="IPR013152">
    <property type="entry name" value="Gastrin/cholecystokinin_CS"/>
</dbReference>
<dbReference type="PROSITE" id="PS00259">
    <property type="entry name" value="GASTRIN"/>
    <property type="match status" value="1"/>
</dbReference>
<dbReference type="GO" id="GO:0005576">
    <property type="term" value="C:extracellular region"/>
    <property type="evidence" value="ECO:0007669"/>
    <property type="project" value="UniProtKB-SubCell"/>
</dbReference>
<keyword evidence="4" id="KW-0732">Signal</keyword>
<name>A0A8T0E4W7_ARGBR</name>
<evidence type="ECO:0000256" key="3">
    <source>
        <dbReference type="ARBA" id="ARBA00022525"/>
    </source>
</evidence>
<comment type="caution">
    <text evidence="5">The sequence shown here is derived from an EMBL/GenBank/DDBJ whole genome shotgun (WGS) entry which is preliminary data.</text>
</comment>
<evidence type="ECO:0000313" key="6">
    <source>
        <dbReference type="Proteomes" id="UP000807504"/>
    </source>
</evidence>
<reference evidence="5" key="2">
    <citation type="submission" date="2020-06" db="EMBL/GenBank/DDBJ databases">
        <authorList>
            <person name="Sheffer M."/>
        </authorList>
    </citation>
    <scope>NUCLEOTIDE SEQUENCE</scope>
</reference>
<evidence type="ECO:0000256" key="2">
    <source>
        <dbReference type="ARBA" id="ARBA00006273"/>
    </source>
</evidence>
<gene>
    <name evidence="5" type="ORF">HNY73_022373</name>
</gene>
<evidence type="ECO:0000256" key="1">
    <source>
        <dbReference type="ARBA" id="ARBA00004613"/>
    </source>
</evidence>
<dbReference type="Proteomes" id="UP000807504">
    <property type="component" value="Unassembled WGS sequence"/>
</dbReference>
<accession>A0A8T0E4W7</accession>
<feature type="chain" id="PRO_5035902671" evidence="4">
    <location>
        <begin position="27"/>
        <end position="121"/>
    </location>
</feature>
<reference evidence="5" key="1">
    <citation type="journal article" date="2020" name="bioRxiv">
        <title>Chromosome-level reference genome of the European wasp spider Argiope bruennichi: a resource for studies on range expansion and evolutionary adaptation.</title>
        <authorList>
            <person name="Sheffer M.M."/>
            <person name="Hoppe A."/>
            <person name="Krehenwinkel H."/>
            <person name="Uhl G."/>
            <person name="Kuss A.W."/>
            <person name="Jensen L."/>
            <person name="Jensen C."/>
            <person name="Gillespie R.G."/>
            <person name="Hoff K.J."/>
            <person name="Prost S."/>
        </authorList>
    </citation>
    <scope>NUCLEOTIDE SEQUENCE</scope>
</reference>
<keyword evidence="6" id="KW-1185">Reference proteome</keyword>